<accession>A0A1U9ZW39</accession>
<reference evidence="4" key="1">
    <citation type="journal article" date="2017" name="Med. Chem. Commun.">
        <title>Nonomuraea sp. ATCC 55076 harbours the largest actinomycete chromosome to date and the kistamicin biosynthetic gene cluster.</title>
        <authorList>
            <person name="Nazari B."/>
            <person name="Forneris C.C."/>
            <person name="Gibson M.I."/>
            <person name="Moon K."/>
            <person name="Schramma K.R."/>
            <person name="Seyedsayamdost M.R."/>
        </authorList>
    </citation>
    <scope>NUCLEOTIDE SEQUENCE [LARGE SCALE GENOMIC DNA]</scope>
    <source>
        <strain evidence="4">ATCC 55076</strain>
    </source>
</reference>
<dbReference type="Proteomes" id="UP000190797">
    <property type="component" value="Chromosome"/>
</dbReference>
<dbReference type="GO" id="GO:0016787">
    <property type="term" value="F:hydrolase activity"/>
    <property type="evidence" value="ECO:0007669"/>
    <property type="project" value="UniProtKB-KW"/>
</dbReference>
<dbReference type="InterPro" id="IPR050114">
    <property type="entry name" value="UPF0173_UPF0282_UlaG_hydrolase"/>
</dbReference>
<dbReference type="SUPFAM" id="SSF56281">
    <property type="entry name" value="Metallo-hydrolase/oxidoreductase"/>
    <property type="match status" value="1"/>
</dbReference>
<sequence length="273" mass="28310">MGGVRADEEDLPRQECAVTVLGGPTAVIDLGGLRIVVDPTFDDPGPHGYLTKTTGPAVPESRLGPVDAVLVSHDAHPDNLDDRGRAFAVAAPLTLTVPSAAARLGPRAAGLAPWSTRTLPRRDGGGDLTVQAVPAVHGPEDGERDPHGHINCEVTGFVLSGTGLPTVYVSGDNASMRAVAEIARRVPDIDAAVLNAGAARVQGKFRERPVSMDARRVAAAAAVLGVAVVIPAHYDGWTHFSEGRAELETAFDEAGLSALLRLTGHGSWSALRG</sequence>
<dbReference type="KEGG" id="noa:BKM31_12390"/>
<evidence type="ECO:0000256" key="1">
    <source>
        <dbReference type="ARBA" id="ARBA00022801"/>
    </source>
</evidence>
<dbReference type="Pfam" id="PF12706">
    <property type="entry name" value="Lactamase_B_2"/>
    <property type="match status" value="1"/>
</dbReference>
<dbReference type="InterPro" id="IPR001279">
    <property type="entry name" value="Metallo-B-lactamas"/>
</dbReference>
<evidence type="ECO:0000313" key="4">
    <source>
        <dbReference type="Proteomes" id="UP000190797"/>
    </source>
</evidence>
<dbReference type="STRING" id="1909395.BKM31_12390"/>
<name>A0A1U9ZW39_9ACTN</name>
<dbReference type="AlphaFoldDB" id="A0A1U9ZW39"/>
<evidence type="ECO:0000259" key="2">
    <source>
        <dbReference type="Pfam" id="PF12706"/>
    </source>
</evidence>
<organism evidence="3 4">
    <name type="scientific">[Actinomadura] parvosata subsp. kistnae</name>
    <dbReference type="NCBI Taxonomy" id="1909395"/>
    <lineage>
        <taxon>Bacteria</taxon>
        <taxon>Bacillati</taxon>
        <taxon>Actinomycetota</taxon>
        <taxon>Actinomycetes</taxon>
        <taxon>Streptosporangiales</taxon>
        <taxon>Streptosporangiaceae</taxon>
        <taxon>Nonomuraea</taxon>
    </lineage>
</organism>
<gene>
    <name evidence="3" type="ORF">BKM31_12390</name>
</gene>
<dbReference type="Gene3D" id="3.60.15.10">
    <property type="entry name" value="Ribonuclease Z/Hydroxyacylglutathione hydrolase-like"/>
    <property type="match status" value="1"/>
</dbReference>
<dbReference type="OrthoDB" id="3204284at2"/>
<dbReference type="PANTHER" id="PTHR43546:SF9">
    <property type="entry name" value="L-ASCORBATE-6-PHOSPHATE LACTONASE ULAG-RELATED"/>
    <property type="match status" value="1"/>
</dbReference>
<keyword evidence="4" id="KW-1185">Reference proteome</keyword>
<dbReference type="InterPro" id="IPR036866">
    <property type="entry name" value="RibonucZ/Hydroxyglut_hydro"/>
</dbReference>
<feature type="domain" description="Metallo-beta-lactamase" evidence="2">
    <location>
        <begin position="34"/>
        <end position="234"/>
    </location>
</feature>
<dbReference type="EMBL" id="CP017717">
    <property type="protein sequence ID" value="AQZ62160.1"/>
    <property type="molecule type" value="Genomic_DNA"/>
</dbReference>
<protein>
    <submittedName>
        <fullName evidence="3">Zn-dependent hydrolase</fullName>
    </submittedName>
</protein>
<proteinExistence type="predicted"/>
<evidence type="ECO:0000313" key="3">
    <source>
        <dbReference type="EMBL" id="AQZ62160.1"/>
    </source>
</evidence>
<dbReference type="PANTHER" id="PTHR43546">
    <property type="entry name" value="UPF0173 METAL-DEPENDENT HYDROLASE MJ1163-RELATED"/>
    <property type="match status" value="1"/>
</dbReference>
<keyword evidence="1 3" id="KW-0378">Hydrolase</keyword>